<evidence type="ECO:0000256" key="1">
    <source>
        <dbReference type="SAM" id="MobiDB-lite"/>
    </source>
</evidence>
<proteinExistence type="predicted"/>
<dbReference type="AlphaFoldDB" id="A0A7S1UAJ1"/>
<reference evidence="2" key="1">
    <citation type="submission" date="2021-01" db="EMBL/GenBank/DDBJ databases">
        <authorList>
            <person name="Corre E."/>
            <person name="Pelletier E."/>
            <person name="Niang G."/>
            <person name="Scheremetjew M."/>
            <person name="Finn R."/>
            <person name="Kale V."/>
            <person name="Holt S."/>
            <person name="Cochrane G."/>
            <person name="Meng A."/>
            <person name="Brown T."/>
            <person name="Cohen L."/>
        </authorList>
    </citation>
    <scope>NUCLEOTIDE SEQUENCE</scope>
    <source>
        <strain evidence="2">CCMP2877</strain>
    </source>
</reference>
<name>A0A7S1UAJ1_9STRA</name>
<gene>
    <name evidence="2" type="ORF">PPAR1163_LOCUS20519</name>
</gene>
<feature type="region of interest" description="Disordered" evidence="1">
    <location>
        <begin position="285"/>
        <end position="319"/>
    </location>
</feature>
<accession>A0A7S1UAJ1</accession>
<organism evidence="2">
    <name type="scientific">Phaeomonas parva</name>
    <dbReference type="NCBI Taxonomy" id="124430"/>
    <lineage>
        <taxon>Eukaryota</taxon>
        <taxon>Sar</taxon>
        <taxon>Stramenopiles</taxon>
        <taxon>Ochrophyta</taxon>
        <taxon>Pinguiophyceae</taxon>
        <taxon>Pinguiochrysidales</taxon>
        <taxon>Pinguiochrysidaceae</taxon>
        <taxon>Phaeomonas</taxon>
    </lineage>
</organism>
<protein>
    <submittedName>
        <fullName evidence="2">Uncharacterized protein</fullName>
    </submittedName>
</protein>
<evidence type="ECO:0000313" key="2">
    <source>
        <dbReference type="EMBL" id="CAD9262138.1"/>
    </source>
</evidence>
<sequence length="446" mass="49002">MAASSSSSSSLDMLKLWQDTELKKIAVMRDHHEQQVSKLESELESLPMEYTFSPGLMKAMKREEAVVKAAVHGNGGAGDAGGAAGLQQNFSAIAARVNQLFGEEMRTHFARQTKARVRSLAGLLREHEAERERLWRNLRASAQGLVARLHLHPNRGSLEKPSLSAVHAASADFSMVLGAEGYLNSVARSLDPEPANFARRFCPFLVAAPKADLRALTPLAQHAFHSVQCLHRALLDMHHEANERQALAAAFGTQRARVEAEWDVHEAGMTDNYLRQRRELEARMMDGGAEPSSADETKPQARRRGPRGNANNGRWLDKEKQSRLIHTAPVLAPTGVSLGDAAAPGAGVAREDIRNKLKDLELGYQMALQTLNVQKEQALLWIQRQEMRMSIQLQLVQEQFNLRGEARRAAALENFIMCHLVAAIAAGTTEMLEAEASAGVVLEANA</sequence>
<dbReference type="EMBL" id="HBGJ01032462">
    <property type="protein sequence ID" value="CAD9262138.1"/>
    <property type="molecule type" value="Transcribed_RNA"/>
</dbReference>